<protein>
    <submittedName>
        <fullName evidence="2">Uncharacterized protein</fullName>
    </submittedName>
</protein>
<organism evidence="2 3">
    <name type="scientific">Phytophthora rubi</name>
    <dbReference type="NCBI Taxonomy" id="129364"/>
    <lineage>
        <taxon>Eukaryota</taxon>
        <taxon>Sar</taxon>
        <taxon>Stramenopiles</taxon>
        <taxon>Oomycota</taxon>
        <taxon>Peronosporomycetes</taxon>
        <taxon>Peronosporales</taxon>
        <taxon>Peronosporaceae</taxon>
        <taxon>Phytophthora</taxon>
    </lineage>
</organism>
<dbReference type="EMBL" id="QXFT01001117">
    <property type="protein sequence ID" value="KAE9328355.1"/>
    <property type="molecule type" value="Genomic_DNA"/>
</dbReference>
<evidence type="ECO:0000256" key="1">
    <source>
        <dbReference type="SAM" id="MobiDB-lite"/>
    </source>
</evidence>
<name>A0A6A4EW98_9STRA</name>
<feature type="region of interest" description="Disordered" evidence="1">
    <location>
        <begin position="38"/>
        <end position="57"/>
    </location>
</feature>
<feature type="compositionally biased region" description="Acidic residues" evidence="1">
    <location>
        <begin position="46"/>
        <end position="57"/>
    </location>
</feature>
<keyword evidence="3" id="KW-1185">Reference proteome</keyword>
<dbReference type="AlphaFoldDB" id="A0A6A4EW98"/>
<reference evidence="2 3" key="1">
    <citation type="submission" date="2018-08" db="EMBL/GenBank/DDBJ databases">
        <title>Genomic investigation of the strawberry pathogen Phytophthora fragariae indicates pathogenicity is determined by transcriptional variation in three key races.</title>
        <authorList>
            <person name="Adams T.M."/>
            <person name="Armitage A.D."/>
            <person name="Sobczyk M.K."/>
            <person name="Bates H.J."/>
            <person name="Dunwell J.M."/>
            <person name="Nellist C.F."/>
            <person name="Harrison R.J."/>
        </authorList>
    </citation>
    <scope>NUCLEOTIDE SEQUENCE [LARGE SCALE GENOMIC DNA]</scope>
    <source>
        <strain evidence="2 3">SCRP333</strain>
    </source>
</reference>
<dbReference type="Proteomes" id="UP000434957">
    <property type="component" value="Unassembled WGS sequence"/>
</dbReference>
<accession>A0A6A4EW98</accession>
<sequence length="57" mass="6300">MGRRHLATTVAAVASPRAAAPTRLRIATITETRVKTRTLRTTPREDDVEAPDQDARM</sequence>
<evidence type="ECO:0000313" key="3">
    <source>
        <dbReference type="Proteomes" id="UP000434957"/>
    </source>
</evidence>
<gene>
    <name evidence="2" type="ORF">PR003_g15803</name>
</gene>
<comment type="caution">
    <text evidence="2">The sequence shown here is derived from an EMBL/GenBank/DDBJ whole genome shotgun (WGS) entry which is preliminary data.</text>
</comment>
<proteinExistence type="predicted"/>
<evidence type="ECO:0000313" key="2">
    <source>
        <dbReference type="EMBL" id="KAE9328355.1"/>
    </source>
</evidence>